<dbReference type="SUPFAM" id="SSF63829">
    <property type="entry name" value="Calcium-dependent phosphotriesterase"/>
    <property type="match status" value="1"/>
</dbReference>
<comment type="caution">
    <text evidence="1">The sequence shown here is derived from an EMBL/GenBank/DDBJ whole genome shotgun (WGS) entry which is preliminary data.</text>
</comment>
<evidence type="ECO:0000313" key="1">
    <source>
        <dbReference type="EMBL" id="PAX06328.1"/>
    </source>
</evidence>
<gene>
    <name evidence="1" type="ORF">CKY28_17750</name>
</gene>
<protein>
    <submittedName>
        <fullName evidence="1">Uncharacterized protein</fullName>
    </submittedName>
</protein>
<evidence type="ECO:0000313" key="2">
    <source>
        <dbReference type="Proteomes" id="UP000218151"/>
    </source>
</evidence>
<dbReference type="EMBL" id="NSLI01000008">
    <property type="protein sequence ID" value="PAX06328.1"/>
    <property type="molecule type" value="Genomic_DNA"/>
</dbReference>
<dbReference type="AlphaFoldDB" id="A0A2A2SAP2"/>
<keyword evidence="2" id="KW-1185">Reference proteome</keyword>
<dbReference type="Gene3D" id="2.120.10.30">
    <property type="entry name" value="TolB, C-terminal domain"/>
    <property type="match status" value="1"/>
</dbReference>
<dbReference type="SUPFAM" id="SSF51120">
    <property type="entry name" value="beta-Roll"/>
    <property type="match status" value="1"/>
</dbReference>
<name>A0A2A2SAP2_9SPHN</name>
<organism evidence="1 2">
    <name type="scientific">Sphingomonas lenta</name>
    <dbReference type="NCBI Taxonomy" id="1141887"/>
    <lineage>
        <taxon>Bacteria</taxon>
        <taxon>Pseudomonadati</taxon>
        <taxon>Pseudomonadota</taxon>
        <taxon>Alphaproteobacteria</taxon>
        <taxon>Sphingomonadales</taxon>
        <taxon>Sphingomonadaceae</taxon>
        <taxon>Sphingomonas</taxon>
    </lineage>
</organism>
<accession>A0A2A2SAP2</accession>
<dbReference type="InterPro" id="IPR011042">
    <property type="entry name" value="6-blade_b-propeller_TolB-like"/>
</dbReference>
<dbReference type="InterPro" id="IPR011049">
    <property type="entry name" value="Serralysin-like_metalloprot_C"/>
</dbReference>
<sequence>MGELKISFGISGTEEAWYIARGSTPGFAAIDVSRLPGPKPEFTGPVQVFTAFERETWSGKIFANQVAARTDASGTDTFDYLFTWNKVKNVQLLSDTAQSVVLDGFVHVDAQIGVDDVAATSLMLVGAKRANVITGLGDDKVDIQMVSDVNSSWVDDFRVATGAGDDLVKLSGLDVQAQLAAGDRTYLEAVNKPGLLLTNSGVGGNAYVDLGAGDDRLFGYESNEWVIAGTDDGAVEQVLATAPPKGFGYAVGGSTAKGGCASVLYKIDLATGAATAVGEVKLQIGWLPITGLEIESLSLNPKDGQLYGFASKFGILDALVKIDPLTAKTTYIKLNCNNLHAELQDMAFDAAGNLYLAVNGDFLQVDTKTGAIKTLGNDTLDCKIGALAIDASGRVFGLAELGVKGTIVYEIDRATGKTIAAHKIAGLDKNSAIEGMSFDSAGTLWAVDRVTGATYKIDLAAKKAVLAATTLSDKQQFGDGFEALAIDGAVVKTLVDLNALGGDVVTTGLGSDRLYYAAGDGVDTITDFDVANDTLHIAGYAADRVRIDVFNGDTFIRFTDSSPDGFVDDAMIQLSGVANFALSMLKFEDTPW</sequence>
<proteinExistence type="predicted"/>
<dbReference type="Proteomes" id="UP000218151">
    <property type="component" value="Unassembled WGS sequence"/>
</dbReference>
<reference evidence="2" key="1">
    <citation type="submission" date="2017-09" db="EMBL/GenBank/DDBJ databases">
        <authorList>
            <person name="Feng G."/>
            <person name="Zhu H."/>
        </authorList>
    </citation>
    <scope>NUCLEOTIDE SEQUENCE [LARGE SCALE GENOMIC DNA]</scope>
    <source>
        <strain evidence="2">1PNM-20</strain>
    </source>
</reference>